<evidence type="ECO:0000256" key="5">
    <source>
        <dbReference type="PIRSR" id="PIRSR018001-1"/>
    </source>
</evidence>
<gene>
    <name evidence="9" type="ORF">SOO65_11495</name>
</gene>
<feature type="binding site" evidence="6">
    <location>
        <position position="14"/>
    </location>
    <ligand>
        <name>Zn(2+)</name>
        <dbReference type="ChEBI" id="CHEBI:29105"/>
    </ligand>
</feature>
<dbReference type="Gene3D" id="2.20.25.160">
    <property type="match status" value="1"/>
</dbReference>
<dbReference type="Gene3D" id="3.40.630.10">
    <property type="entry name" value="Zn peptidases"/>
    <property type="match status" value="1"/>
</dbReference>
<evidence type="ECO:0000313" key="9">
    <source>
        <dbReference type="EMBL" id="WPU63309.1"/>
    </source>
</evidence>
<evidence type="ECO:0000259" key="8">
    <source>
        <dbReference type="Pfam" id="PF24827"/>
    </source>
</evidence>
<dbReference type="AlphaFoldDB" id="A0AAX4HJX8"/>
<dbReference type="GO" id="GO:0016788">
    <property type="term" value="F:hydrolase activity, acting on ester bonds"/>
    <property type="evidence" value="ECO:0007669"/>
    <property type="project" value="InterPro"/>
</dbReference>
<dbReference type="InterPro" id="IPR007036">
    <property type="entry name" value="Aste_AspA_hybrid_dom"/>
</dbReference>
<dbReference type="GO" id="GO:0046872">
    <property type="term" value="F:metal ion binding"/>
    <property type="evidence" value="ECO:0007669"/>
    <property type="project" value="UniProtKB-KW"/>
</dbReference>
<dbReference type="Proteomes" id="UP001324634">
    <property type="component" value="Chromosome"/>
</dbReference>
<feature type="binding site" evidence="6">
    <location>
        <position position="17"/>
    </location>
    <ligand>
        <name>Zn(2+)</name>
        <dbReference type="ChEBI" id="CHEBI:29105"/>
    </ligand>
</feature>
<dbReference type="EMBL" id="CP139487">
    <property type="protein sequence ID" value="WPU63309.1"/>
    <property type="molecule type" value="Genomic_DNA"/>
</dbReference>
<dbReference type="NCBIfam" id="NF002601">
    <property type="entry name" value="PRK02259.1"/>
    <property type="match status" value="1"/>
</dbReference>
<evidence type="ECO:0000256" key="1">
    <source>
        <dbReference type="ARBA" id="ARBA00006173"/>
    </source>
</evidence>
<protein>
    <submittedName>
        <fullName evidence="9">Aspartoacylase</fullName>
        <ecNumber evidence="9">3.5.1.15</ecNumber>
    </submittedName>
</protein>
<keyword evidence="10" id="KW-1185">Reference proteome</keyword>
<comment type="similarity">
    <text evidence="1">Belongs to the AspA/AstE family. Aspartoacylase subfamily.</text>
</comment>
<feature type="binding site" evidence="6">
    <location>
        <position position="99"/>
    </location>
    <ligand>
        <name>Zn(2+)</name>
        <dbReference type="ChEBI" id="CHEBI:29105"/>
    </ligand>
</feature>
<proteinExistence type="inferred from homology"/>
<dbReference type="RefSeq" id="WP_321389785.1">
    <property type="nucleotide sequence ID" value="NZ_CP139487.1"/>
</dbReference>
<dbReference type="EC" id="3.5.1.15" evidence="9"/>
<organism evidence="9 10">
    <name type="scientific">Peredibacter starrii</name>
    <dbReference type="NCBI Taxonomy" id="28202"/>
    <lineage>
        <taxon>Bacteria</taxon>
        <taxon>Pseudomonadati</taxon>
        <taxon>Bdellovibrionota</taxon>
        <taxon>Bacteriovoracia</taxon>
        <taxon>Bacteriovoracales</taxon>
        <taxon>Bacteriovoracaceae</taxon>
        <taxon>Peredibacter</taxon>
    </lineage>
</organism>
<name>A0AAX4HJX8_9BACT</name>
<evidence type="ECO:0000256" key="4">
    <source>
        <dbReference type="ARBA" id="ARBA00022833"/>
    </source>
</evidence>
<dbReference type="InterPro" id="IPR016708">
    <property type="entry name" value="Aspartoacylase"/>
</dbReference>
<evidence type="ECO:0000256" key="6">
    <source>
        <dbReference type="PIRSR" id="PIRSR018001-3"/>
    </source>
</evidence>
<keyword evidence="4 6" id="KW-0862">Zinc</keyword>
<dbReference type="Pfam" id="PF24827">
    <property type="entry name" value="AstE_AspA_cat"/>
    <property type="match status" value="1"/>
</dbReference>
<dbReference type="PANTHER" id="PTHR15162">
    <property type="entry name" value="ASPARTOACYLASE"/>
    <property type="match status" value="1"/>
</dbReference>
<dbReference type="KEGG" id="psti:SOO65_11495"/>
<dbReference type="PIRSF" id="PIRSF018001">
    <property type="entry name" value="Aspartoacylase"/>
    <property type="match status" value="1"/>
</dbReference>
<dbReference type="PANTHER" id="PTHR15162:SF7">
    <property type="entry name" value="SUCCINYLGLUTAMATE DESUCCINYLASE"/>
    <property type="match status" value="1"/>
</dbReference>
<dbReference type="Pfam" id="PF04952">
    <property type="entry name" value="AstE_AspA_hybrid"/>
    <property type="match status" value="1"/>
</dbReference>
<evidence type="ECO:0000259" key="7">
    <source>
        <dbReference type="Pfam" id="PF04952"/>
    </source>
</evidence>
<feature type="domain" description="AstE/AspA barrel-sandwich hybrid" evidence="7">
    <location>
        <begin position="194"/>
        <end position="275"/>
    </location>
</feature>
<comment type="cofactor">
    <cofactor evidence="6">
        <name>Zn(2+)</name>
        <dbReference type="ChEBI" id="CHEBI:29105"/>
    </cofactor>
    <text evidence="6">Binds 1 zinc ion per subunit.</text>
</comment>
<dbReference type="GO" id="GO:0005829">
    <property type="term" value="C:cytosol"/>
    <property type="evidence" value="ECO:0007669"/>
    <property type="project" value="TreeGrafter"/>
</dbReference>
<dbReference type="InterPro" id="IPR050178">
    <property type="entry name" value="AspA/AstE_fam"/>
</dbReference>
<feature type="domain" description="Succinylglutamate desuccinylase/Aspartoacylase catalytic" evidence="8">
    <location>
        <begin position="4"/>
        <end position="181"/>
    </location>
</feature>
<reference evidence="9 10" key="1">
    <citation type="submission" date="2023-11" db="EMBL/GenBank/DDBJ databases">
        <title>Peredibacter starrii A3.12.</title>
        <authorList>
            <person name="Mitchell R.J."/>
        </authorList>
    </citation>
    <scope>NUCLEOTIDE SEQUENCE [LARGE SCALE GENOMIC DNA]</scope>
    <source>
        <strain evidence="9 10">A3.12</strain>
    </source>
</reference>
<keyword evidence="2 6" id="KW-0479">Metal-binding</keyword>
<dbReference type="InterPro" id="IPR055438">
    <property type="entry name" value="AstE_AspA_cat"/>
</dbReference>
<evidence type="ECO:0000256" key="3">
    <source>
        <dbReference type="ARBA" id="ARBA00022801"/>
    </source>
</evidence>
<accession>A0AAX4HJX8</accession>
<dbReference type="HAMAP" id="MF_00704">
    <property type="entry name" value="Aspartoacylase"/>
    <property type="match status" value="1"/>
</dbReference>
<sequence length="280" mass="31930">MKALRKVLIFGGTHGNEWTGIYAVKKYAEALTEEFKDLDLHFILANPEAFKINKRFKDEDLNRAFQFLHEDRPNSFEHHRAKELKAMIDAEPCFVIDLHTTTSNMGNTVIISHNQPTNFHVAREMTKTLPDCRVIVSPDPTKKYLASQSDFGMMIEVGPVANGVLSGPVLEGTVQVLKEVLRGISTLATLTGGPLEIYEEIEDIFYPQNENSELDGYIHPAFQGQDFRAIEGRYTPFKTFDGRELSLETKERLYPIFINEAAYYPQLLAFTLCRKKTMNF</sequence>
<evidence type="ECO:0000313" key="10">
    <source>
        <dbReference type="Proteomes" id="UP001324634"/>
    </source>
</evidence>
<keyword evidence="3 9" id="KW-0378">Hydrolase</keyword>
<evidence type="ECO:0000256" key="2">
    <source>
        <dbReference type="ARBA" id="ARBA00022723"/>
    </source>
</evidence>
<dbReference type="SUPFAM" id="SSF53187">
    <property type="entry name" value="Zn-dependent exopeptidases"/>
    <property type="match status" value="1"/>
</dbReference>
<feature type="active site" description="Proton donor/acceptor" evidence="5">
    <location>
        <position position="156"/>
    </location>
</feature>
<dbReference type="GO" id="GO:0019807">
    <property type="term" value="F:aspartoacylase activity"/>
    <property type="evidence" value="ECO:0007669"/>
    <property type="project" value="UniProtKB-EC"/>
</dbReference>